<gene>
    <name evidence="3" type="ORF">QYT958_LOCUS43674</name>
</gene>
<evidence type="ECO:0000313" key="3">
    <source>
        <dbReference type="EMBL" id="CAF5077225.1"/>
    </source>
</evidence>
<dbReference type="PANTHER" id="PTHR30546:SF23">
    <property type="entry name" value="FLAVOPROTEIN-LIKE PROTEIN YCP4-RELATED"/>
    <property type="match status" value="1"/>
</dbReference>
<dbReference type="Proteomes" id="UP000663848">
    <property type="component" value="Unassembled WGS sequence"/>
</dbReference>
<dbReference type="AlphaFoldDB" id="A0A822DQB9"/>
<dbReference type="GO" id="GO:0016020">
    <property type="term" value="C:membrane"/>
    <property type="evidence" value="ECO:0007669"/>
    <property type="project" value="TreeGrafter"/>
</dbReference>
<evidence type="ECO:0000256" key="2">
    <source>
        <dbReference type="SAM" id="MobiDB-lite"/>
    </source>
</evidence>
<dbReference type="SUPFAM" id="SSF52218">
    <property type="entry name" value="Flavoproteins"/>
    <property type="match status" value="1"/>
</dbReference>
<sequence length="63" mass="6605">NLTEIHGGSPYGAGTFSAPDGTRQPSQLELQVAEHQGTLFAHTATALKVGRAATSDQTKTERP</sequence>
<feature type="non-terminal residue" evidence="3">
    <location>
        <position position="1"/>
    </location>
</feature>
<dbReference type="Gene3D" id="3.40.50.360">
    <property type="match status" value="1"/>
</dbReference>
<dbReference type="InterPro" id="IPR029039">
    <property type="entry name" value="Flavoprotein-like_sf"/>
</dbReference>
<reference evidence="3" key="1">
    <citation type="submission" date="2021-02" db="EMBL/GenBank/DDBJ databases">
        <authorList>
            <person name="Nowell W R."/>
        </authorList>
    </citation>
    <scope>NUCLEOTIDE SEQUENCE</scope>
</reference>
<evidence type="ECO:0000256" key="1">
    <source>
        <dbReference type="ARBA" id="ARBA00006961"/>
    </source>
</evidence>
<feature type="region of interest" description="Disordered" evidence="2">
    <location>
        <begin position="1"/>
        <end position="24"/>
    </location>
</feature>
<name>A0A822DQB9_9BILA</name>
<comment type="caution">
    <text evidence="3">The sequence shown here is derived from an EMBL/GenBank/DDBJ whole genome shotgun (WGS) entry which is preliminary data.</text>
</comment>
<dbReference type="GO" id="GO:0003955">
    <property type="term" value="F:NAD(P)H dehydrogenase (quinone) activity"/>
    <property type="evidence" value="ECO:0007669"/>
    <property type="project" value="TreeGrafter"/>
</dbReference>
<dbReference type="PANTHER" id="PTHR30546">
    <property type="entry name" value="FLAVODOXIN-RELATED PROTEIN WRBA-RELATED"/>
    <property type="match status" value="1"/>
</dbReference>
<accession>A0A822DQB9</accession>
<proteinExistence type="inferred from homology"/>
<protein>
    <submittedName>
        <fullName evidence="3">Uncharacterized protein</fullName>
    </submittedName>
</protein>
<feature type="non-terminal residue" evidence="3">
    <location>
        <position position="63"/>
    </location>
</feature>
<organism evidence="3 4">
    <name type="scientific">Rotaria socialis</name>
    <dbReference type="NCBI Taxonomy" id="392032"/>
    <lineage>
        <taxon>Eukaryota</taxon>
        <taxon>Metazoa</taxon>
        <taxon>Spiralia</taxon>
        <taxon>Gnathifera</taxon>
        <taxon>Rotifera</taxon>
        <taxon>Eurotatoria</taxon>
        <taxon>Bdelloidea</taxon>
        <taxon>Philodinida</taxon>
        <taxon>Philodinidae</taxon>
        <taxon>Rotaria</taxon>
    </lineage>
</organism>
<comment type="similarity">
    <text evidence="1">Belongs to the WrbA family.</text>
</comment>
<evidence type="ECO:0000313" key="4">
    <source>
        <dbReference type="Proteomes" id="UP000663848"/>
    </source>
</evidence>
<dbReference type="EMBL" id="CAJOBR010063318">
    <property type="protein sequence ID" value="CAF5077225.1"/>
    <property type="molecule type" value="Genomic_DNA"/>
</dbReference>